<feature type="non-terminal residue" evidence="2">
    <location>
        <position position="1"/>
    </location>
</feature>
<dbReference type="EMBL" id="WJXW01000008">
    <property type="protein sequence ID" value="KAF9733810.1"/>
    <property type="molecule type" value="Genomic_DNA"/>
</dbReference>
<reference evidence="2" key="1">
    <citation type="journal article" date="2020" name="Mol. Plant Microbe Interact.">
        <title>Genome Sequence of the Biocontrol Agent Coniothyrium minitans strain Conio (IMI 134523).</title>
        <authorList>
            <person name="Patel D."/>
            <person name="Shittu T.A."/>
            <person name="Baroncelli R."/>
            <person name="Muthumeenakshi S."/>
            <person name="Osborne T.H."/>
            <person name="Janganan T.K."/>
            <person name="Sreenivasaprasad S."/>
        </authorList>
    </citation>
    <scope>NUCLEOTIDE SEQUENCE</scope>
    <source>
        <strain evidence="2">Conio</strain>
    </source>
</reference>
<organism evidence="2 3">
    <name type="scientific">Paraphaeosphaeria minitans</name>
    <dbReference type="NCBI Taxonomy" id="565426"/>
    <lineage>
        <taxon>Eukaryota</taxon>
        <taxon>Fungi</taxon>
        <taxon>Dikarya</taxon>
        <taxon>Ascomycota</taxon>
        <taxon>Pezizomycotina</taxon>
        <taxon>Dothideomycetes</taxon>
        <taxon>Pleosporomycetidae</taxon>
        <taxon>Pleosporales</taxon>
        <taxon>Massarineae</taxon>
        <taxon>Didymosphaeriaceae</taxon>
        <taxon>Paraphaeosphaeria</taxon>
    </lineage>
</organism>
<dbReference type="OrthoDB" id="3763345at2759"/>
<dbReference type="Proteomes" id="UP000756921">
    <property type="component" value="Unassembled WGS sequence"/>
</dbReference>
<keyword evidence="3" id="KW-1185">Reference proteome</keyword>
<evidence type="ECO:0000256" key="1">
    <source>
        <dbReference type="SAM" id="MobiDB-lite"/>
    </source>
</evidence>
<sequence>ERLKQVPDPLDRKRSISVVTGDDRLEGHNSHPCQEDGQTDVPSKEDDKASKKQKVKDMGDGGVTPRESRAEVQQHANAIPSERRIEYRYSEAPIALIPYLGEILTPAMQTSNQWKWERQLEGSTTDCLNLLSPKNRNQDISITIVVGFKAGMQLVQPQKWRSY</sequence>
<accession>A0A9P6KPA5</accession>
<feature type="region of interest" description="Disordered" evidence="1">
    <location>
        <begin position="1"/>
        <end position="77"/>
    </location>
</feature>
<dbReference type="AlphaFoldDB" id="A0A9P6KPA5"/>
<evidence type="ECO:0000313" key="3">
    <source>
        <dbReference type="Proteomes" id="UP000756921"/>
    </source>
</evidence>
<proteinExistence type="predicted"/>
<evidence type="ECO:0000313" key="2">
    <source>
        <dbReference type="EMBL" id="KAF9733810.1"/>
    </source>
</evidence>
<protein>
    <submittedName>
        <fullName evidence="2">Uncharacterized protein</fullName>
    </submittedName>
</protein>
<feature type="compositionally biased region" description="Basic and acidic residues" evidence="1">
    <location>
        <begin position="42"/>
        <end position="59"/>
    </location>
</feature>
<name>A0A9P6KPA5_9PLEO</name>
<comment type="caution">
    <text evidence="2">The sequence shown here is derived from an EMBL/GenBank/DDBJ whole genome shotgun (WGS) entry which is preliminary data.</text>
</comment>
<gene>
    <name evidence="2" type="ORF">PMIN01_08153</name>
</gene>